<dbReference type="PANTHER" id="PTHR10292">
    <property type="entry name" value="CLATHRIN HEAVY CHAIN RELATED"/>
    <property type="match status" value="1"/>
</dbReference>
<dbReference type="Pfam" id="PF13838">
    <property type="entry name" value="Clathrin_H_link"/>
    <property type="match status" value="1"/>
</dbReference>
<dbReference type="Pfam" id="PF15739">
    <property type="entry name" value="TSNAXIP1_N"/>
    <property type="match status" value="1"/>
</dbReference>
<dbReference type="InterPro" id="IPR016024">
    <property type="entry name" value="ARM-type_fold"/>
</dbReference>
<dbReference type="SUPFAM" id="SSF48371">
    <property type="entry name" value="ARM repeat"/>
    <property type="match status" value="1"/>
</dbReference>
<evidence type="ECO:0000313" key="5">
    <source>
        <dbReference type="EMBL" id="KAK2824701.1"/>
    </source>
</evidence>
<keyword evidence="6" id="KW-1185">Reference proteome</keyword>
<proteinExistence type="predicted"/>
<keyword evidence="1 2" id="KW-0175">Coiled coil</keyword>
<evidence type="ECO:0000256" key="3">
    <source>
        <dbReference type="SAM" id="MobiDB-lite"/>
    </source>
</evidence>
<accession>A0AA88LV55</accession>
<sequence>MSEPQHASSSSSTPEVLMSEKDERFSQSLCEFIEREKRYLQCPEVGPDEPRYLIYRSVFGKVIARSKAYKRLLLTIKAEYDDAIRELKRRKEEARAREQTLAALTSQSKSVRTCRRRAAQLRDGICVLQRETAELQEEINRQKSLKEQSTWIPGLTVAQSEDPEALNRHMKYLEAQRAALLERKRHCICVEVKAELDSKLQDTEHYREQLSKENDRLKVLYKRLRFVFDRQSSWEKEGQKVPLEEFLVSTLENIRQINTVDNNSCDIDAELFEGEEPIGVDGSKLLTDYLHRFIELFDSAQYEDAALLAARSPRGVLRNLDTLDMFKGVKGPVGSLPPLLLFSQALLMTAAAGDNLPAPLSLQVVSCFLQHGASQLVTHAITQNKLTFSEDLGDILAEHAQKNPSVADLCLALATIVYEACRLDRKTALSMCSRGLIHSAEEFMNHCKDFTAEDCMWVLHRSLSLPLLQLLTEPQQGRAAILSLGLVCSTLLAEPKHQELTLQLLDSFIIQGREVLEEVMLDDCSSSVDVWTNIASLCTGLHRADLSQAILSVLLDQSGTRLLSPDLEGARLMEHVLL</sequence>
<dbReference type="Proteomes" id="UP001187415">
    <property type="component" value="Unassembled WGS sequence"/>
</dbReference>
<evidence type="ECO:0000259" key="4">
    <source>
        <dbReference type="Pfam" id="PF15739"/>
    </source>
</evidence>
<dbReference type="InterPro" id="IPR012331">
    <property type="entry name" value="Clathrin_H-chain_linker"/>
</dbReference>
<organism evidence="5 6">
    <name type="scientific">Channa striata</name>
    <name type="common">Snakehead murrel</name>
    <name type="synonym">Ophicephalus striatus</name>
    <dbReference type="NCBI Taxonomy" id="64152"/>
    <lineage>
        <taxon>Eukaryota</taxon>
        <taxon>Metazoa</taxon>
        <taxon>Chordata</taxon>
        <taxon>Craniata</taxon>
        <taxon>Vertebrata</taxon>
        <taxon>Euteleostomi</taxon>
        <taxon>Actinopterygii</taxon>
        <taxon>Neopterygii</taxon>
        <taxon>Teleostei</taxon>
        <taxon>Neoteleostei</taxon>
        <taxon>Acanthomorphata</taxon>
        <taxon>Anabantaria</taxon>
        <taxon>Anabantiformes</taxon>
        <taxon>Channoidei</taxon>
        <taxon>Channidae</taxon>
        <taxon>Channa</taxon>
    </lineage>
</organism>
<gene>
    <name evidence="5" type="ORF">Q5P01_021876</name>
</gene>
<dbReference type="AlphaFoldDB" id="A0AA88LV55"/>
<dbReference type="InterPro" id="IPR032755">
    <property type="entry name" value="TSNAXIP1_N"/>
</dbReference>
<evidence type="ECO:0000256" key="1">
    <source>
        <dbReference type="ARBA" id="ARBA00023054"/>
    </source>
</evidence>
<feature type="region of interest" description="Disordered" evidence="3">
    <location>
        <begin position="1"/>
        <end position="20"/>
    </location>
</feature>
<dbReference type="EMBL" id="JAUPFM010000017">
    <property type="protein sequence ID" value="KAK2824701.1"/>
    <property type="molecule type" value="Genomic_DNA"/>
</dbReference>
<comment type="caution">
    <text evidence="5">The sequence shown here is derived from an EMBL/GenBank/DDBJ whole genome shotgun (WGS) entry which is preliminary data.</text>
</comment>
<feature type="coiled-coil region" evidence="2">
    <location>
        <begin position="73"/>
        <end position="104"/>
    </location>
</feature>
<feature type="compositionally biased region" description="Polar residues" evidence="3">
    <location>
        <begin position="1"/>
        <end position="14"/>
    </location>
</feature>
<name>A0AA88LV55_CHASR</name>
<feature type="domain" description="Translin-associated factor X-interacting protein 1 N-terminal" evidence="4">
    <location>
        <begin position="31"/>
        <end position="141"/>
    </location>
</feature>
<dbReference type="Gene3D" id="1.25.40.30">
    <property type="match status" value="1"/>
</dbReference>
<evidence type="ECO:0000256" key="2">
    <source>
        <dbReference type="SAM" id="Coils"/>
    </source>
</evidence>
<reference evidence="5" key="1">
    <citation type="submission" date="2023-07" db="EMBL/GenBank/DDBJ databases">
        <title>Chromosome-level Genome Assembly of Striped Snakehead (Channa striata).</title>
        <authorList>
            <person name="Liu H."/>
        </authorList>
    </citation>
    <scope>NUCLEOTIDE SEQUENCE</scope>
    <source>
        <strain evidence="5">Gz</strain>
        <tissue evidence="5">Muscle</tissue>
    </source>
</reference>
<protein>
    <recommendedName>
        <fullName evidence="4">Translin-associated factor X-interacting protein 1 N-terminal domain-containing protein</fullName>
    </recommendedName>
</protein>
<dbReference type="PANTHER" id="PTHR10292:SF11">
    <property type="entry name" value="CLATHRIN HEAVY CHAIN LINKER DOMAIN-CONTAINING PROTEIN 1"/>
    <property type="match status" value="1"/>
</dbReference>
<evidence type="ECO:0000313" key="6">
    <source>
        <dbReference type="Proteomes" id="UP001187415"/>
    </source>
</evidence>